<dbReference type="Proteomes" id="UP001652582">
    <property type="component" value="Chromosome 3"/>
</dbReference>
<feature type="compositionally biased region" description="Polar residues" evidence="1">
    <location>
        <begin position="109"/>
        <end position="126"/>
    </location>
</feature>
<sequence>MGDPHSLLCLLTSGEGWNFDEALKIEALGKPNKVGLTTQRASEDVAPSSRALCWRRSRELNRSLAGVAAGVKAGRSAGVQPGVQPTSQPASQPGVQLASQPGVQPGVQPVSQPASQPSVQTASQPGAQPKLQPVNQKKCNYEPDSHSEERRGKC</sequence>
<feature type="compositionally biased region" description="Basic and acidic residues" evidence="1">
    <location>
        <begin position="139"/>
        <end position="154"/>
    </location>
</feature>
<dbReference type="GeneID" id="128199872"/>
<dbReference type="RefSeq" id="XP_052747128.1">
    <property type="nucleotide sequence ID" value="XM_052891168.1"/>
</dbReference>
<name>A0ABM3M820_BICAN</name>
<evidence type="ECO:0000256" key="1">
    <source>
        <dbReference type="SAM" id="MobiDB-lite"/>
    </source>
</evidence>
<feature type="region of interest" description="Disordered" evidence="1">
    <location>
        <begin position="75"/>
        <end position="154"/>
    </location>
</feature>
<keyword evidence="2" id="KW-1185">Reference proteome</keyword>
<reference evidence="3" key="1">
    <citation type="submission" date="2025-08" db="UniProtKB">
        <authorList>
            <consortium name="RefSeq"/>
        </authorList>
    </citation>
    <scope>IDENTIFICATION</scope>
</reference>
<accession>A0ABM3M820</accession>
<protein>
    <submittedName>
        <fullName evidence="3">Methionine-rich protein-like</fullName>
    </submittedName>
</protein>
<evidence type="ECO:0000313" key="2">
    <source>
        <dbReference type="Proteomes" id="UP001652582"/>
    </source>
</evidence>
<proteinExistence type="predicted"/>
<feature type="compositionally biased region" description="Polar residues" evidence="1">
    <location>
        <begin position="83"/>
        <end position="102"/>
    </location>
</feature>
<organism evidence="2 3">
    <name type="scientific">Bicyclus anynana</name>
    <name type="common">Squinting bush brown butterfly</name>
    <dbReference type="NCBI Taxonomy" id="110368"/>
    <lineage>
        <taxon>Eukaryota</taxon>
        <taxon>Metazoa</taxon>
        <taxon>Ecdysozoa</taxon>
        <taxon>Arthropoda</taxon>
        <taxon>Hexapoda</taxon>
        <taxon>Insecta</taxon>
        <taxon>Pterygota</taxon>
        <taxon>Neoptera</taxon>
        <taxon>Endopterygota</taxon>
        <taxon>Lepidoptera</taxon>
        <taxon>Glossata</taxon>
        <taxon>Ditrysia</taxon>
        <taxon>Papilionoidea</taxon>
        <taxon>Nymphalidae</taxon>
        <taxon>Satyrinae</taxon>
        <taxon>Satyrini</taxon>
        <taxon>Mycalesina</taxon>
        <taxon>Bicyclus</taxon>
    </lineage>
</organism>
<evidence type="ECO:0000313" key="3">
    <source>
        <dbReference type="RefSeq" id="XP_052747128.1"/>
    </source>
</evidence>
<gene>
    <name evidence="3" type="primary">LOC128199872</name>
</gene>